<name>A0ABY7H7U1_9BACT</name>
<reference evidence="1" key="1">
    <citation type="submission" date="2022-11" db="EMBL/GenBank/DDBJ databases">
        <title>Minimal conservation of predation-associated metabolite biosynthetic gene clusters underscores biosynthetic potential of Myxococcota including descriptions for ten novel species: Archangium lansinium sp. nov., Myxococcus landrumus sp. nov., Nannocystis bai.</title>
        <authorList>
            <person name="Ahearne A."/>
            <person name="Stevens C."/>
            <person name="Dowd S."/>
        </authorList>
    </citation>
    <scope>NUCLEOTIDE SEQUENCE</scope>
    <source>
        <strain evidence="1">Fl3</strain>
    </source>
</reference>
<dbReference type="PANTHER" id="PTHR34822">
    <property type="entry name" value="GRPB DOMAIN PROTEIN (AFU_ORTHOLOGUE AFUA_1G01530)"/>
    <property type="match status" value="1"/>
</dbReference>
<dbReference type="Pfam" id="PF04229">
    <property type="entry name" value="GrpB"/>
    <property type="match status" value="1"/>
</dbReference>
<dbReference type="EMBL" id="CP114040">
    <property type="protein sequence ID" value="WAS95337.1"/>
    <property type="molecule type" value="Genomic_DNA"/>
</dbReference>
<evidence type="ECO:0000313" key="1">
    <source>
        <dbReference type="EMBL" id="WAS95337.1"/>
    </source>
</evidence>
<proteinExistence type="predicted"/>
<dbReference type="Proteomes" id="UP001164459">
    <property type="component" value="Chromosome"/>
</dbReference>
<gene>
    <name evidence="1" type="ORF">O0S08_04185</name>
</gene>
<organism evidence="1 2">
    <name type="scientific">Nannocystis punicea</name>
    <dbReference type="NCBI Taxonomy" id="2995304"/>
    <lineage>
        <taxon>Bacteria</taxon>
        <taxon>Pseudomonadati</taxon>
        <taxon>Myxococcota</taxon>
        <taxon>Polyangia</taxon>
        <taxon>Nannocystales</taxon>
        <taxon>Nannocystaceae</taxon>
        <taxon>Nannocystis</taxon>
    </lineage>
</organism>
<protein>
    <submittedName>
        <fullName evidence="1">GrpB family protein</fullName>
    </submittedName>
</protein>
<keyword evidence="2" id="KW-1185">Reference proteome</keyword>
<dbReference type="Gene3D" id="3.30.460.10">
    <property type="entry name" value="Beta Polymerase, domain 2"/>
    <property type="match status" value="1"/>
</dbReference>
<dbReference type="SUPFAM" id="SSF81301">
    <property type="entry name" value="Nucleotidyltransferase"/>
    <property type="match status" value="1"/>
</dbReference>
<dbReference type="InterPro" id="IPR007344">
    <property type="entry name" value="GrpB/CoaE"/>
</dbReference>
<accession>A0ABY7H7U1</accession>
<sequence>MIVNDYRSEWPSEFRELGRRVRSAVGGAALRIDHIGSTAVPGLGAKDVIDVQITVADLDAASDVTGPLKAAGFRQGESFVSDLFHGLPEGGSELRKLYMREPEGERRTHLHIRELGRFNQRYALLFRDFLRASDVVRSEYELLKRRAAQLFPESIDGYLWVKEPIFHIIYEAASLWADRTGWSPAADHL</sequence>
<evidence type="ECO:0000313" key="2">
    <source>
        <dbReference type="Proteomes" id="UP001164459"/>
    </source>
</evidence>
<dbReference type="InterPro" id="IPR043519">
    <property type="entry name" value="NT_sf"/>
</dbReference>
<dbReference type="RefSeq" id="WP_269037669.1">
    <property type="nucleotide sequence ID" value="NZ_CP114040.1"/>
</dbReference>
<dbReference type="PANTHER" id="PTHR34822:SF1">
    <property type="entry name" value="GRPB FAMILY PROTEIN"/>
    <property type="match status" value="1"/>
</dbReference>